<evidence type="ECO:0000313" key="2">
    <source>
        <dbReference type="EMBL" id="MDN3494192.1"/>
    </source>
</evidence>
<dbReference type="RefSeq" id="WP_290207892.1">
    <property type="nucleotide sequence ID" value="NZ_JASDDK010000012.1"/>
</dbReference>
<evidence type="ECO:0000313" key="3">
    <source>
        <dbReference type="Proteomes" id="UP001231197"/>
    </source>
</evidence>
<accession>A0ABT7ZYY0</accession>
<feature type="coiled-coil region" evidence="1">
    <location>
        <begin position="8"/>
        <end position="35"/>
    </location>
</feature>
<keyword evidence="3" id="KW-1185">Reference proteome</keyword>
<reference evidence="2 3" key="1">
    <citation type="journal article" date="2023" name="Int. J. Syst. Evol. Microbiol.">
        <title>Winogradskyella bathintestinalis sp. nov., isolated from the intestine of the deep-sea loosejaw dragonfish, Malacosteus niger.</title>
        <authorList>
            <person name="Uniacke-Lowe S."/>
            <person name="Johnson C.N."/>
            <person name="Stanton C."/>
            <person name="Hill C."/>
            <person name="Ross P."/>
        </authorList>
    </citation>
    <scope>NUCLEOTIDE SEQUENCE [LARGE SCALE GENOMIC DNA]</scope>
    <source>
        <strain evidence="2 3">APC 3343</strain>
    </source>
</reference>
<proteinExistence type="predicted"/>
<name>A0ABT7ZYY0_9FLAO</name>
<evidence type="ECO:0000256" key="1">
    <source>
        <dbReference type="SAM" id="Coils"/>
    </source>
</evidence>
<keyword evidence="1" id="KW-0175">Coiled coil</keyword>
<organism evidence="2 3">
    <name type="scientific">Winogradskyella bathintestinalis</name>
    <dbReference type="NCBI Taxonomy" id="3035208"/>
    <lineage>
        <taxon>Bacteria</taxon>
        <taxon>Pseudomonadati</taxon>
        <taxon>Bacteroidota</taxon>
        <taxon>Flavobacteriia</taxon>
        <taxon>Flavobacteriales</taxon>
        <taxon>Flavobacteriaceae</taxon>
        <taxon>Winogradskyella</taxon>
    </lineage>
</organism>
<protein>
    <submittedName>
        <fullName evidence="2">Uncharacterized protein</fullName>
    </submittedName>
</protein>
<comment type="caution">
    <text evidence="2">The sequence shown here is derived from an EMBL/GenBank/DDBJ whole genome shotgun (WGS) entry which is preliminary data.</text>
</comment>
<feature type="coiled-coil region" evidence="1">
    <location>
        <begin position="219"/>
        <end position="246"/>
    </location>
</feature>
<sequence>MACRSASVRRAQKKSEEALKAIKKLEKNISDLAKSEEAVFESKIREFQEDIGVDDLEKLDGNSAVKVDFTHEFNADTLIPVITNVLKTAASLISGAGTAAVILTNPENIKTYADLLSSIAESIKTNSSTGANTSFSMNRLAPGFFSFTSTKSMTISDKETFGEESITATTFYYQIYFSKKHAVKFNDWTSILTLIEMIRKLNDARIGIVDRLVSNEFTLAEFTKLSDSYKAAIEKHESELSMLINETSVVEVMNKAIKKNYSEKVLDTKTVLSTSMDSKAILNNAIELFGNRGSLYSNALQEAQYLLKTTE</sequence>
<dbReference type="EMBL" id="JASDDK010000012">
    <property type="protein sequence ID" value="MDN3494192.1"/>
    <property type="molecule type" value="Genomic_DNA"/>
</dbReference>
<gene>
    <name evidence="2" type="ORF">QMA06_15830</name>
</gene>
<dbReference type="Proteomes" id="UP001231197">
    <property type="component" value="Unassembled WGS sequence"/>
</dbReference>